<evidence type="ECO:0000313" key="1">
    <source>
        <dbReference type="EMBL" id="NUZ05694.1"/>
    </source>
</evidence>
<reference evidence="1 2" key="1">
    <citation type="submission" date="2020-06" db="EMBL/GenBank/DDBJ databases">
        <title>Schlegella sp. ID0723 isolated from air conditioner.</title>
        <authorList>
            <person name="Kim D.Y."/>
            <person name="Kim D.-U."/>
        </authorList>
    </citation>
    <scope>NUCLEOTIDE SEQUENCE [LARGE SCALE GENOMIC DNA]</scope>
    <source>
        <strain evidence="1 2">ID0723</strain>
    </source>
</reference>
<dbReference type="InterPro" id="IPR049708">
    <property type="entry name" value="PP0621-like"/>
</dbReference>
<name>A0A7Y6NM65_9BURK</name>
<organism evidence="1 2">
    <name type="scientific">Piscinibacter koreensis</name>
    <dbReference type="NCBI Taxonomy" id="2742824"/>
    <lineage>
        <taxon>Bacteria</taxon>
        <taxon>Pseudomonadati</taxon>
        <taxon>Pseudomonadota</taxon>
        <taxon>Betaproteobacteria</taxon>
        <taxon>Burkholderiales</taxon>
        <taxon>Sphaerotilaceae</taxon>
        <taxon>Piscinibacter</taxon>
    </lineage>
</organism>
<comment type="caution">
    <text evidence="1">The sequence shown here is derived from an EMBL/GenBank/DDBJ whole genome shotgun (WGS) entry which is preliminary data.</text>
</comment>
<accession>A0A7Y6NM65</accession>
<protein>
    <recommendedName>
        <fullName evidence="3">Preprotein translocase subunit YajC</fullName>
    </recommendedName>
</protein>
<sequence>MKIVLVLIAVAILFWLMFGGRRRTGGRRAPRGSRSAAPQPMVACAYCGVHLPRDEALVDGSSVFCGREHRIAFERDGRKA</sequence>
<gene>
    <name evidence="1" type="ORF">HQN59_07950</name>
</gene>
<dbReference type="EMBL" id="JABWMJ010000003">
    <property type="protein sequence ID" value="NUZ05694.1"/>
    <property type="molecule type" value="Genomic_DNA"/>
</dbReference>
<dbReference type="AlphaFoldDB" id="A0A7Y6NM65"/>
<proteinExistence type="predicted"/>
<dbReference type="NCBIfam" id="NF041023">
    <property type="entry name" value="PP0621_fam"/>
    <property type="match status" value="1"/>
</dbReference>
<evidence type="ECO:0000313" key="2">
    <source>
        <dbReference type="Proteomes" id="UP000529637"/>
    </source>
</evidence>
<evidence type="ECO:0008006" key="3">
    <source>
        <dbReference type="Google" id="ProtNLM"/>
    </source>
</evidence>
<dbReference type="Proteomes" id="UP000529637">
    <property type="component" value="Unassembled WGS sequence"/>
</dbReference>
<dbReference type="RefSeq" id="WP_176067899.1">
    <property type="nucleotide sequence ID" value="NZ_JABWMJ010000003.1"/>
</dbReference>
<keyword evidence="2" id="KW-1185">Reference proteome</keyword>